<protein>
    <recommendedName>
        <fullName evidence="3">F-box domain-containing protein</fullName>
    </recommendedName>
</protein>
<proteinExistence type="predicted"/>
<evidence type="ECO:0000313" key="1">
    <source>
        <dbReference type="EMBL" id="OJT02329.1"/>
    </source>
</evidence>
<organism evidence="1 2">
    <name type="scientific">Trametes pubescens</name>
    <name type="common">White-rot fungus</name>
    <dbReference type="NCBI Taxonomy" id="154538"/>
    <lineage>
        <taxon>Eukaryota</taxon>
        <taxon>Fungi</taxon>
        <taxon>Dikarya</taxon>
        <taxon>Basidiomycota</taxon>
        <taxon>Agaricomycotina</taxon>
        <taxon>Agaricomycetes</taxon>
        <taxon>Polyporales</taxon>
        <taxon>Polyporaceae</taxon>
        <taxon>Trametes</taxon>
    </lineage>
</organism>
<dbReference type="SUPFAM" id="SSF52047">
    <property type="entry name" value="RNI-like"/>
    <property type="match status" value="1"/>
</dbReference>
<accession>A0A1M2V3X9</accession>
<dbReference type="EMBL" id="MNAD01001675">
    <property type="protein sequence ID" value="OJT02329.1"/>
    <property type="molecule type" value="Genomic_DNA"/>
</dbReference>
<dbReference type="Gene3D" id="3.80.10.10">
    <property type="entry name" value="Ribonuclease Inhibitor"/>
    <property type="match status" value="1"/>
</dbReference>
<reference evidence="1 2" key="1">
    <citation type="submission" date="2016-10" db="EMBL/GenBank/DDBJ databases">
        <title>Genome sequence of the basidiomycete white-rot fungus Trametes pubescens.</title>
        <authorList>
            <person name="Makela M.R."/>
            <person name="Granchi Z."/>
            <person name="Peng M."/>
            <person name="De Vries R.P."/>
            <person name="Grigoriev I."/>
            <person name="Riley R."/>
            <person name="Hilden K."/>
        </authorList>
    </citation>
    <scope>NUCLEOTIDE SEQUENCE [LARGE SCALE GENOMIC DNA]</scope>
    <source>
        <strain evidence="1 2">FBCC735</strain>
    </source>
</reference>
<dbReference type="OrthoDB" id="3208561at2759"/>
<dbReference type="InterPro" id="IPR032675">
    <property type="entry name" value="LRR_dom_sf"/>
</dbReference>
<dbReference type="AlphaFoldDB" id="A0A1M2V3X9"/>
<comment type="caution">
    <text evidence="1">The sequence shown here is derived from an EMBL/GenBank/DDBJ whole genome shotgun (WGS) entry which is preliminary data.</text>
</comment>
<name>A0A1M2V3X9_TRAPU</name>
<evidence type="ECO:0000313" key="2">
    <source>
        <dbReference type="Proteomes" id="UP000184267"/>
    </source>
</evidence>
<evidence type="ECO:0008006" key="3">
    <source>
        <dbReference type="Google" id="ProtNLM"/>
    </source>
</evidence>
<sequence>MEYKDYGSIQSTDMRRTICVEASLKAAVLPSRSLPNCGLENLHDDVFDAILGMLLSDPTNDAIKNLSCLSRGLRNLHVIYIQNYWPPGWDDKFGIELPHLPNIHTVTFRKVDCGVPWSIIAACLEIPHIKSIHFQSNAMWTNSPPFPQAEVAQASNRLTTLSYTPYTWRESMSALEKSDLAVEYDLEAACLSGLLFGMTATAESLTLPFETAPLSRMSESLWPRLQSLSLYGRALEGAPAVTLSSLVHGMPSLRRLSVNVAALSSSSDQDERRSSSSTSTMLYLRSLTIAYPDPDDAIFSMVGATLRHLSLRDWPRYYYNLYCPGDAIWDALLLSSSSCLKILRRMNLTRLTDLELVYQADNAEEDLLRYLSSEIPYLAHLEIHRYRSDGDSCVPYGRIANILTGLRSLHTLHLNLNFDETCGIYCNKSHLRDHWRQELEAIGFEILHITQTGPELAFIALLHHRQVNSQWVEFYPSWHAKGLHADWDDAGLRGDSEPLPYVPFICR</sequence>
<dbReference type="OMA" id="PYTWRES"/>
<gene>
    <name evidence="1" type="ORF">TRAPUB_7151</name>
</gene>
<keyword evidence="2" id="KW-1185">Reference proteome</keyword>
<dbReference type="Proteomes" id="UP000184267">
    <property type="component" value="Unassembled WGS sequence"/>
</dbReference>